<evidence type="ECO:0000313" key="2">
    <source>
        <dbReference type="EMBL" id="MBB4657931.1"/>
    </source>
</evidence>
<dbReference type="RefSeq" id="WP_183815388.1">
    <property type="nucleotide sequence ID" value="NZ_JACHOB010000001.1"/>
</dbReference>
<protein>
    <submittedName>
        <fullName evidence="2">Putative ATPase</fullName>
    </submittedName>
</protein>
<dbReference type="InterPro" id="IPR051396">
    <property type="entry name" value="Bact_Antivir_Def_Nuclease"/>
</dbReference>
<reference evidence="2 3" key="1">
    <citation type="submission" date="2020-08" db="EMBL/GenBank/DDBJ databases">
        <title>Genomic Encyclopedia of Type Strains, Phase IV (KMG-IV): sequencing the most valuable type-strain genomes for metagenomic binning, comparative biology and taxonomic classification.</title>
        <authorList>
            <person name="Goeker M."/>
        </authorList>
    </citation>
    <scope>NUCLEOTIDE SEQUENCE [LARGE SCALE GENOMIC DNA]</scope>
    <source>
        <strain evidence="2 3">DSM 102850</strain>
    </source>
</reference>
<dbReference type="PANTHER" id="PTHR43581:SF4">
    <property type="entry name" value="ATP_GTP PHOSPHATASE"/>
    <property type="match status" value="1"/>
</dbReference>
<name>A0A840I0X9_9PROT</name>
<dbReference type="InterPro" id="IPR027417">
    <property type="entry name" value="P-loop_NTPase"/>
</dbReference>
<dbReference type="Gene3D" id="3.40.50.300">
    <property type="entry name" value="P-loop containing nucleotide triphosphate hydrolases"/>
    <property type="match status" value="2"/>
</dbReference>
<proteinExistence type="predicted"/>
<comment type="caution">
    <text evidence="2">The sequence shown here is derived from an EMBL/GenBank/DDBJ whole genome shotgun (WGS) entry which is preliminary data.</text>
</comment>
<dbReference type="Proteomes" id="UP000563524">
    <property type="component" value="Unassembled WGS sequence"/>
</dbReference>
<keyword evidence="3" id="KW-1185">Reference proteome</keyword>
<feature type="domain" description="ATPase AAA-type core" evidence="1">
    <location>
        <begin position="417"/>
        <end position="510"/>
    </location>
</feature>
<sequence length="619" mass="70061">MYISKDVVVDAIHILRRSVPPFIGITFLACKRFELSVGKTVGISLDKITQDHMEEFHRLDKRSSYYFQPFKSAKWWVKDRYPSTGLQTQNTQTYESVFLRGPGNKGWGFSREYLSAIEDELSRPPRNQDTSFPIDAIAVWLLRDRRFADGTTINDVIAEFAREYRLTDNELKGLFSRRELSLSPILTVDPPEASALVDEFPPSPDAEEELGKAIETLSVMNAGPTSSMQLDYGSRLTMITGDNGLGKSFLLDLTWWAATGGWPGESGMITPYNNDQPTSVLYSFARTGGRSKEYRSSYDYKTRSWDREEAGYVEALSVYSRADGSFAISDPFRNTLRQNPLDTRNLSPDEVWNGRTGLIEGLVRDWIKWQSSTDLRTFDLFAAVLRRLSPEDLGTLKPAAPVRIPGDPREIPTIEHSYATIPITQASSGVQRVLLLAYLIIWSWEEHEVAARQLNQPPLRRIMVIVDELEAHLHPKWQRIVLPALMGVGGLLSSDAIMQVIAASHSPMILASLEPTFNSSTDTLYHLYPDGDAVTLEELPFVKYGDVSGWLTSPLFGLRHARSREAEKAIIRAKSVQMKDRPEDGEVQSVTDDLIRYLDSHDKFWPRWIFFAEQHGVDI</sequence>
<dbReference type="InterPro" id="IPR003959">
    <property type="entry name" value="ATPase_AAA_core"/>
</dbReference>
<dbReference type="AlphaFoldDB" id="A0A840I0X9"/>
<accession>A0A840I0X9</accession>
<organism evidence="2 3">
    <name type="scientific">Parvularcula dongshanensis</name>
    <dbReference type="NCBI Taxonomy" id="1173995"/>
    <lineage>
        <taxon>Bacteria</taxon>
        <taxon>Pseudomonadati</taxon>
        <taxon>Pseudomonadota</taxon>
        <taxon>Alphaproteobacteria</taxon>
        <taxon>Parvularculales</taxon>
        <taxon>Parvularculaceae</taxon>
        <taxon>Parvularcula</taxon>
    </lineage>
</organism>
<dbReference type="PANTHER" id="PTHR43581">
    <property type="entry name" value="ATP/GTP PHOSPHATASE"/>
    <property type="match status" value="1"/>
</dbReference>
<dbReference type="SUPFAM" id="SSF52540">
    <property type="entry name" value="P-loop containing nucleoside triphosphate hydrolases"/>
    <property type="match status" value="1"/>
</dbReference>
<dbReference type="GO" id="GO:0005524">
    <property type="term" value="F:ATP binding"/>
    <property type="evidence" value="ECO:0007669"/>
    <property type="project" value="InterPro"/>
</dbReference>
<dbReference type="GO" id="GO:0016887">
    <property type="term" value="F:ATP hydrolysis activity"/>
    <property type="evidence" value="ECO:0007669"/>
    <property type="project" value="InterPro"/>
</dbReference>
<evidence type="ECO:0000313" key="3">
    <source>
        <dbReference type="Proteomes" id="UP000563524"/>
    </source>
</evidence>
<evidence type="ECO:0000259" key="1">
    <source>
        <dbReference type="Pfam" id="PF13304"/>
    </source>
</evidence>
<dbReference type="Pfam" id="PF13304">
    <property type="entry name" value="AAA_21"/>
    <property type="match status" value="1"/>
</dbReference>
<gene>
    <name evidence="2" type="ORF">GGQ59_000431</name>
</gene>
<dbReference type="PROSITE" id="PS51257">
    <property type="entry name" value="PROKAR_LIPOPROTEIN"/>
    <property type="match status" value="1"/>
</dbReference>
<dbReference type="EMBL" id="JACHOB010000001">
    <property type="protein sequence ID" value="MBB4657931.1"/>
    <property type="molecule type" value="Genomic_DNA"/>
</dbReference>